<dbReference type="Gene3D" id="3.40.50.20">
    <property type="match status" value="1"/>
</dbReference>
<accession>A0ABV8IBW3</accession>
<evidence type="ECO:0000256" key="1">
    <source>
        <dbReference type="ARBA" id="ARBA00022598"/>
    </source>
</evidence>
<dbReference type="SUPFAM" id="SSF56059">
    <property type="entry name" value="Glutathione synthetase ATP-binding domain-like"/>
    <property type="match status" value="1"/>
</dbReference>
<dbReference type="Gene3D" id="3.30.470.20">
    <property type="entry name" value="ATP-grasp fold, B domain"/>
    <property type="match status" value="1"/>
</dbReference>
<evidence type="ECO:0000256" key="3">
    <source>
        <dbReference type="ARBA" id="ARBA00022840"/>
    </source>
</evidence>
<dbReference type="InterPro" id="IPR013815">
    <property type="entry name" value="ATP_grasp_subdomain_1"/>
</dbReference>
<comment type="caution">
    <text evidence="6">The sequence shown here is derived from an EMBL/GenBank/DDBJ whole genome shotgun (WGS) entry which is preliminary data.</text>
</comment>
<dbReference type="PANTHER" id="PTHR43585:SF2">
    <property type="entry name" value="ATP-GRASP ENZYME FSQD"/>
    <property type="match status" value="1"/>
</dbReference>
<dbReference type="Gene3D" id="3.30.1490.20">
    <property type="entry name" value="ATP-grasp fold, A domain"/>
    <property type="match status" value="1"/>
</dbReference>
<evidence type="ECO:0000259" key="5">
    <source>
        <dbReference type="PROSITE" id="PS50975"/>
    </source>
</evidence>
<keyword evidence="3 4" id="KW-0067">ATP-binding</keyword>
<evidence type="ECO:0000256" key="4">
    <source>
        <dbReference type="PROSITE-ProRule" id="PRU00409"/>
    </source>
</evidence>
<keyword evidence="1" id="KW-0436">Ligase</keyword>
<protein>
    <submittedName>
        <fullName evidence="6">ATP-grasp domain-containing protein</fullName>
    </submittedName>
</protein>
<keyword evidence="7" id="KW-1185">Reference proteome</keyword>
<evidence type="ECO:0000313" key="6">
    <source>
        <dbReference type="EMBL" id="MFC4061537.1"/>
    </source>
</evidence>
<dbReference type="EMBL" id="JBHSBM010000030">
    <property type="protein sequence ID" value="MFC4061537.1"/>
    <property type="molecule type" value="Genomic_DNA"/>
</dbReference>
<dbReference type="RefSeq" id="WP_377291821.1">
    <property type="nucleotide sequence ID" value="NZ_JBHSBM010000030.1"/>
</dbReference>
<sequence length="414" mass="44198">MTMTADDRPLILVIATGMRHYREYLLRSIATEYRVHLFSTAEPGWEREYVTGWTLVDSTVDGPGMVPAALGLAAREPVRGVLCWDEARILAAAHVAEALGLPGGDTGMVRRCRDKHLTRVALDAHGVPQPRSLAVGTLEEALKAAGETGYPAVLKPRGLGGSLGVIKVDDPEELAGSFAFVRDLTVPDGATFDVPVLVEEYADGPEVSVDAVVRNGVVTPLFLARKVLGYEPYCEEVGHYVDARDPLLRDPEFRRILQDTHTALGFTDGFTHTEIKLSSRGPRVIEVNGRLGGDMIPYLGLLTTGIDPGLAAAAVACGREPDVTPRRELAAGVRFFYVGEDDTTIESIAFDEAGLPAAVDRAVPVVEPGAVVSPPPRGTLWGRIAYATAVSADPAECRTALDAAETNLKVKAAA</sequence>
<dbReference type="InterPro" id="IPR011761">
    <property type="entry name" value="ATP-grasp"/>
</dbReference>
<gene>
    <name evidence="6" type="ORF">ACFOWE_24830</name>
</gene>
<proteinExistence type="predicted"/>
<name>A0ABV8IBW3_9ACTN</name>
<evidence type="ECO:0000313" key="7">
    <source>
        <dbReference type="Proteomes" id="UP001595850"/>
    </source>
</evidence>
<feature type="domain" description="ATP-grasp" evidence="5">
    <location>
        <begin position="119"/>
        <end position="317"/>
    </location>
</feature>
<reference evidence="7" key="1">
    <citation type="journal article" date="2019" name="Int. J. Syst. Evol. Microbiol.">
        <title>The Global Catalogue of Microorganisms (GCM) 10K type strain sequencing project: providing services to taxonomists for standard genome sequencing and annotation.</title>
        <authorList>
            <consortium name="The Broad Institute Genomics Platform"/>
            <consortium name="The Broad Institute Genome Sequencing Center for Infectious Disease"/>
            <person name="Wu L."/>
            <person name="Ma J."/>
        </authorList>
    </citation>
    <scope>NUCLEOTIDE SEQUENCE [LARGE SCALE GENOMIC DNA]</scope>
    <source>
        <strain evidence="7">TBRC 4489</strain>
    </source>
</reference>
<dbReference type="InterPro" id="IPR052032">
    <property type="entry name" value="ATP-dep_AA_Ligase"/>
</dbReference>
<dbReference type="PANTHER" id="PTHR43585">
    <property type="entry name" value="FUMIPYRROLE BIOSYNTHESIS PROTEIN C"/>
    <property type="match status" value="1"/>
</dbReference>
<dbReference type="Pfam" id="PF13535">
    <property type="entry name" value="ATP-grasp_4"/>
    <property type="match status" value="1"/>
</dbReference>
<evidence type="ECO:0000256" key="2">
    <source>
        <dbReference type="ARBA" id="ARBA00022741"/>
    </source>
</evidence>
<dbReference type="SMART" id="SM01209">
    <property type="entry name" value="GARS_A"/>
    <property type="match status" value="1"/>
</dbReference>
<organism evidence="6 7">
    <name type="scientific">Planomonospora corallina</name>
    <dbReference type="NCBI Taxonomy" id="1806052"/>
    <lineage>
        <taxon>Bacteria</taxon>
        <taxon>Bacillati</taxon>
        <taxon>Actinomycetota</taxon>
        <taxon>Actinomycetes</taxon>
        <taxon>Streptosporangiales</taxon>
        <taxon>Streptosporangiaceae</taxon>
        <taxon>Planomonospora</taxon>
    </lineage>
</organism>
<dbReference type="PROSITE" id="PS50975">
    <property type="entry name" value="ATP_GRASP"/>
    <property type="match status" value="1"/>
</dbReference>
<dbReference type="Proteomes" id="UP001595850">
    <property type="component" value="Unassembled WGS sequence"/>
</dbReference>
<keyword evidence="2 4" id="KW-0547">Nucleotide-binding</keyword>